<feature type="transmembrane region" description="Helical" evidence="5">
    <location>
        <begin position="15"/>
        <end position="36"/>
    </location>
</feature>
<reference evidence="6" key="1">
    <citation type="submission" date="2018-06" db="EMBL/GenBank/DDBJ databases">
        <authorList>
            <person name="Zhirakovskaya E."/>
        </authorList>
    </citation>
    <scope>NUCLEOTIDE SEQUENCE</scope>
</reference>
<evidence type="ECO:0000256" key="3">
    <source>
        <dbReference type="ARBA" id="ARBA00022989"/>
    </source>
</evidence>
<dbReference type="PANTHER" id="PTHR11432:SF3">
    <property type="entry name" value="NADH-UBIQUINONE OXIDOREDUCTASE CHAIN 1"/>
    <property type="match status" value="1"/>
</dbReference>
<dbReference type="GO" id="GO:0016020">
    <property type="term" value="C:membrane"/>
    <property type="evidence" value="ECO:0007669"/>
    <property type="project" value="UniProtKB-SubCell"/>
</dbReference>
<feature type="non-terminal residue" evidence="6">
    <location>
        <position position="112"/>
    </location>
</feature>
<comment type="subcellular location">
    <subcellularLocation>
        <location evidence="1">Membrane</location>
        <topology evidence="1">Multi-pass membrane protein</topology>
    </subcellularLocation>
</comment>
<evidence type="ECO:0000256" key="2">
    <source>
        <dbReference type="ARBA" id="ARBA00022692"/>
    </source>
</evidence>
<keyword evidence="3 5" id="KW-1133">Transmembrane helix</keyword>
<evidence type="ECO:0000313" key="6">
    <source>
        <dbReference type="EMBL" id="VAW82230.1"/>
    </source>
</evidence>
<dbReference type="GO" id="GO:0009060">
    <property type="term" value="P:aerobic respiration"/>
    <property type="evidence" value="ECO:0007669"/>
    <property type="project" value="TreeGrafter"/>
</dbReference>
<dbReference type="InterPro" id="IPR001694">
    <property type="entry name" value="NADH_UbQ_OxRdtase_su1/FPO"/>
</dbReference>
<dbReference type="EMBL" id="UOFM01000456">
    <property type="protein sequence ID" value="VAW82230.1"/>
    <property type="molecule type" value="Genomic_DNA"/>
</dbReference>
<dbReference type="Pfam" id="PF00146">
    <property type="entry name" value="NADHdh"/>
    <property type="match status" value="1"/>
</dbReference>
<evidence type="ECO:0000256" key="1">
    <source>
        <dbReference type="ARBA" id="ARBA00004141"/>
    </source>
</evidence>
<keyword evidence="6" id="KW-0830">Ubiquinone</keyword>
<dbReference type="AlphaFoldDB" id="A0A3B0YZU0"/>
<feature type="transmembrane region" description="Helical" evidence="5">
    <location>
        <begin position="83"/>
        <end position="103"/>
    </location>
</feature>
<organism evidence="6">
    <name type="scientific">hydrothermal vent metagenome</name>
    <dbReference type="NCBI Taxonomy" id="652676"/>
    <lineage>
        <taxon>unclassified sequences</taxon>
        <taxon>metagenomes</taxon>
        <taxon>ecological metagenomes</taxon>
    </lineage>
</organism>
<proteinExistence type="predicted"/>
<dbReference type="EC" id="1.6.5.3" evidence="6"/>
<sequence>MEETTLIDWIITGGWILAKILIIVIPLMLCVAYLTYAERKIIGYMQLRIGPNRVGPRGWLQPIADALKLMMKEIIIPAKSNHYLFIIAPTLVIAPALAAWAVIPFGEEMVLA</sequence>
<keyword evidence="4 5" id="KW-0472">Membrane</keyword>
<evidence type="ECO:0000256" key="5">
    <source>
        <dbReference type="SAM" id="Phobius"/>
    </source>
</evidence>
<accession>A0A3B0YZU0</accession>
<name>A0A3B0YZU0_9ZZZZ</name>
<keyword evidence="2 5" id="KW-0812">Transmembrane</keyword>
<protein>
    <submittedName>
        <fullName evidence="6">NADH-ubiquinone oxidoreductase chain H</fullName>
        <ecNumber evidence="6">1.6.5.3</ecNumber>
    </submittedName>
</protein>
<dbReference type="PANTHER" id="PTHR11432">
    <property type="entry name" value="NADH DEHYDROGENASE SUBUNIT 1"/>
    <property type="match status" value="1"/>
</dbReference>
<gene>
    <name evidence="6" type="ORF">MNBD_GAMMA14-706</name>
</gene>
<evidence type="ECO:0000256" key="4">
    <source>
        <dbReference type="ARBA" id="ARBA00023136"/>
    </source>
</evidence>
<keyword evidence="6" id="KW-0560">Oxidoreductase</keyword>
<dbReference type="GO" id="GO:0003954">
    <property type="term" value="F:NADH dehydrogenase activity"/>
    <property type="evidence" value="ECO:0007669"/>
    <property type="project" value="TreeGrafter"/>
</dbReference>